<feature type="domain" description="Peptidase M10 metallopeptidase" evidence="6">
    <location>
        <begin position="199"/>
        <end position="332"/>
    </location>
</feature>
<evidence type="ECO:0000259" key="6">
    <source>
        <dbReference type="Pfam" id="PF00413"/>
    </source>
</evidence>
<dbReference type="InterPro" id="IPR024079">
    <property type="entry name" value="MetalloPept_cat_dom_sf"/>
</dbReference>
<dbReference type="GO" id="GO:0004222">
    <property type="term" value="F:metalloendopeptidase activity"/>
    <property type="evidence" value="ECO:0007669"/>
    <property type="project" value="InterPro"/>
</dbReference>
<proteinExistence type="predicted"/>
<sequence>MKNYLHAFLAVWILSISSSPAAEFEQSFSDWVAHADAICRVAVQKNTAFEKPPHSAIYTETGSTVLETFKGIFADTVQLEHRGGELNGRGEVYCSRPVFETGHEYLLFIHIRADGTLEALKSVSNSNPEYAALLDQLRLLDEPGADVSNQTSQPSGGMTTYSVGILPGSTGVYASRFLQCDRGEPIEYLVDMDLLPSGITTNQAMTALENALAAWEAQTSLIFKFAGFESFGMTAADVVASDGRIRIQFHDSYGEITSATTLGRGGRGYTYSGAWPNGGLGAKVGTNEFDLTTRGYLTLEHTAASLSNPVSLEEVLCHELGHVLSLGHSSETFGESDSVLKEAQMYYLIHGDGRGAALNSWDTGNIDTIYPTNTPPYGYDRIIEAVTKYAPQHPFASGANQVNVHAYDLQGEATAGLLSENQYVGNGGFVQNNGSVIFFTPGGAYSDAQASPGSYYGRCFVRMDDGVNMSSPVEVRVVSFNKDSNGDLLPDSWASTYSVSGAAYDSDGDGLTNYEEWLLELDPTNAQSRLEVALSGPSLSWTAKPEELYQIQSTTNLLNGFSDEGNPALADSISEKRTVELGTQKFYRIQRLN</sequence>
<dbReference type="Gene3D" id="3.40.390.10">
    <property type="entry name" value="Collagenase (Catalytic Domain)"/>
    <property type="match status" value="1"/>
</dbReference>
<dbReference type="GO" id="GO:0006508">
    <property type="term" value="P:proteolysis"/>
    <property type="evidence" value="ECO:0007669"/>
    <property type="project" value="UniProtKB-KW"/>
</dbReference>
<keyword evidence="8" id="KW-1185">Reference proteome</keyword>
<dbReference type="EMBL" id="CAAHFH010000002">
    <property type="protein sequence ID" value="VGO21826.1"/>
    <property type="molecule type" value="Genomic_DNA"/>
</dbReference>
<dbReference type="RefSeq" id="WP_136063261.1">
    <property type="nucleotide sequence ID" value="NZ_CAAHFH010000002.1"/>
</dbReference>
<dbReference type="Pfam" id="PF00413">
    <property type="entry name" value="Peptidase_M10"/>
    <property type="match status" value="1"/>
</dbReference>
<evidence type="ECO:0000256" key="1">
    <source>
        <dbReference type="ARBA" id="ARBA00022670"/>
    </source>
</evidence>
<dbReference type="GO" id="GO:0008270">
    <property type="term" value="F:zinc ion binding"/>
    <property type="evidence" value="ECO:0007669"/>
    <property type="project" value="InterPro"/>
</dbReference>
<evidence type="ECO:0000256" key="2">
    <source>
        <dbReference type="ARBA" id="ARBA00022723"/>
    </source>
</evidence>
<protein>
    <recommendedName>
        <fullName evidence="6">Peptidase M10 metallopeptidase domain-containing protein</fullName>
    </recommendedName>
</protein>
<dbReference type="GO" id="GO:0031012">
    <property type="term" value="C:extracellular matrix"/>
    <property type="evidence" value="ECO:0007669"/>
    <property type="project" value="InterPro"/>
</dbReference>
<dbReference type="Proteomes" id="UP000346198">
    <property type="component" value="Unassembled WGS sequence"/>
</dbReference>
<feature type="signal peptide" evidence="5">
    <location>
        <begin position="1"/>
        <end position="21"/>
    </location>
</feature>
<keyword evidence="5" id="KW-0732">Signal</keyword>
<name>A0A6C2USC7_9BACT</name>
<feature type="chain" id="PRO_5025633797" description="Peptidase M10 metallopeptidase domain-containing protein" evidence="5">
    <location>
        <begin position="22"/>
        <end position="593"/>
    </location>
</feature>
<evidence type="ECO:0000313" key="8">
    <source>
        <dbReference type="Proteomes" id="UP000346198"/>
    </source>
</evidence>
<organism evidence="7 8">
    <name type="scientific">Pontiella sulfatireligans</name>
    <dbReference type="NCBI Taxonomy" id="2750658"/>
    <lineage>
        <taxon>Bacteria</taxon>
        <taxon>Pseudomonadati</taxon>
        <taxon>Kiritimatiellota</taxon>
        <taxon>Kiritimatiellia</taxon>
        <taxon>Kiritimatiellales</taxon>
        <taxon>Pontiellaceae</taxon>
        <taxon>Pontiella</taxon>
    </lineage>
</organism>
<evidence type="ECO:0000256" key="3">
    <source>
        <dbReference type="ARBA" id="ARBA00022801"/>
    </source>
</evidence>
<dbReference type="AlphaFoldDB" id="A0A6C2USC7"/>
<keyword evidence="4" id="KW-0862">Zinc</keyword>
<reference evidence="7 8" key="1">
    <citation type="submission" date="2019-04" db="EMBL/GenBank/DDBJ databases">
        <authorList>
            <person name="Van Vliet M D."/>
        </authorList>
    </citation>
    <scope>NUCLEOTIDE SEQUENCE [LARGE SCALE GENOMIC DNA]</scope>
    <source>
        <strain evidence="7 8">F21</strain>
    </source>
</reference>
<keyword evidence="2" id="KW-0479">Metal-binding</keyword>
<dbReference type="InterPro" id="IPR001818">
    <property type="entry name" value="Pept_M10_metallopeptidase"/>
</dbReference>
<keyword evidence="1" id="KW-0645">Protease</keyword>
<keyword evidence="3" id="KW-0378">Hydrolase</keyword>
<dbReference type="SUPFAM" id="SSF55486">
    <property type="entry name" value="Metalloproteases ('zincins'), catalytic domain"/>
    <property type="match status" value="1"/>
</dbReference>
<evidence type="ECO:0000313" key="7">
    <source>
        <dbReference type="EMBL" id="VGO21826.1"/>
    </source>
</evidence>
<gene>
    <name evidence="7" type="ORF">SCARR_03903</name>
</gene>
<evidence type="ECO:0000256" key="4">
    <source>
        <dbReference type="ARBA" id="ARBA00022833"/>
    </source>
</evidence>
<accession>A0A6C2USC7</accession>
<evidence type="ECO:0000256" key="5">
    <source>
        <dbReference type="SAM" id="SignalP"/>
    </source>
</evidence>